<evidence type="ECO:0000313" key="1">
    <source>
        <dbReference type="EMBL" id="ANY67311.1"/>
    </source>
</evidence>
<sequence>MIRDLNYRVVRLAVPSGANTTSSYADIKNASLISFRIPAGYDGGAITIQASDIESGTFVDVYDSAGNLLTVPVGGADRVVSLTGAFLQAVSSLRFIKLKCASNVGANREIVLIGKG</sequence>
<dbReference type="RefSeq" id="WP_099518522.1">
    <property type="nucleotide sequence ID" value="NZ_CP016808.1"/>
</dbReference>
<name>A0A1B2DHY7_9BACL</name>
<dbReference type="AlphaFoldDB" id="A0A1B2DHY7"/>
<proteinExistence type="predicted"/>
<organism evidence="1">
    <name type="scientific">Paenibacillus sp. BIHB 4019</name>
    <dbReference type="NCBI Taxonomy" id="1870819"/>
    <lineage>
        <taxon>Bacteria</taxon>
        <taxon>Bacillati</taxon>
        <taxon>Bacillota</taxon>
        <taxon>Bacilli</taxon>
        <taxon>Bacillales</taxon>
        <taxon>Paenibacillaceae</taxon>
        <taxon>Paenibacillus</taxon>
    </lineage>
</organism>
<reference evidence="1" key="1">
    <citation type="submission" date="2016-08" db="EMBL/GenBank/DDBJ databases">
        <title>Complete Genome Seqeunce of Paenibacillus sp. BIHB 4019 from tea rhizoplane.</title>
        <authorList>
            <person name="Thakur R."/>
            <person name="Swarnkar M.K."/>
            <person name="Gulati A."/>
        </authorList>
    </citation>
    <scope>NUCLEOTIDE SEQUENCE [LARGE SCALE GENOMIC DNA]</scope>
    <source>
        <strain evidence="1">BIHB4019</strain>
    </source>
</reference>
<protein>
    <submittedName>
        <fullName evidence="1">Uncharacterized protein</fullName>
    </submittedName>
</protein>
<dbReference type="EMBL" id="CP016808">
    <property type="protein sequence ID" value="ANY67311.1"/>
    <property type="molecule type" value="Genomic_DNA"/>
</dbReference>
<accession>A0A1B2DHY7</accession>
<gene>
    <name evidence="1" type="ORF">BBD42_13125</name>
</gene>